<comment type="caution">
    <text evidence="2">The sequence shown here is derived from an EMBL/GenBank/DDBJ whole genome shotgun (WGS) entry which is preliminary data.</text>
</comment>
<organism evidence="2 3">
    <name type="scientific">Cotesia glomerata</name>
    <name type="common">Lepidopteran parasitic wasp</name>
    <name type="synonym">Apanteles glomeratus</name>
    <dbReference type="NCBI Taxonomy" id="32391"/>
    <lineage>
        <taxon>Eukaryota</taxon>
        <taxon>Metazoa</taxon>
        <taxon>Ecdysozoa</taxon>
        <taxon>Arthropoda</taxon>
        <taxon>Hexapoda</taxon>
        <taxon>Insecta</taxon>
        <taxon>Pterygota</taxon>
        <taxon>Neoptera</taxon>
        <taxon>Endopterygota</taxon>
        <taxon>Hymenoptera</taxon>
        <taxon>Apocrita</taxon>
        <taxon>Ichneumonoidea</taxon>
        <taxon>Braconidae</taxon>
        <taxon>Microgastrinae</taxon>
        <taxon>Cotesia</taxon>
    </lineage>
</organism>
<name>A0AAV7I0R4_COTGL</name>
<reference evidence="2 3" key="1">
    <citation type="journal article" date="2021" name="J. Hered.">
        <title>A chromosome-level genome assembly of the parasitoid wasp, Cotesia glomerata (Hymenoptera: Braconidae).</title>
        <authorList>
            <person name="Pinto B.J."/>
            <person name="Weis J.J."/>
            <person name="Gamble T."/>
            <person name="Ode P.J."/>
            <person name="Paul R."/>
            <person name="Zaspel J.M."/>
        </authorList>
    </citation>
    <scope>NUCLEOTIDE SEQUENCE [LARGE SCALE GENOMIC DNA]</scope>
    <source>
        <strain evidence="2">CgM1</strain>
    </source>
</reference>
<evidence type="ECO:0000313" key="2">
    <source>
        <dbReference type="EMBL" id="KAH0540442.1"/>
    </source>
</evidence>
<proteinExistence type="predicted"/>
<accession>A0AAV7I0R4</accession>
<gene>
    <name evidence="2" type="ORF">KQX54_017400</name>
</gene>
<dbReference type="EMBL" id="JAHXZJ010002609">
    <property type="protein sequence ID" value="KAH0540442.1"/>
    <property type="molecule type" value="Genomic_DNA"/>
</dbReference>
<keyword evidence="3" id="KW-1185">Reference proteome</keyword>
<protein>
    <submittedName>
        <fullName evidence="2">Uncharacterized protein</fullName>
    </submittedName>
</protein>
<feature type="region of interest" description="Disordered" evidence="1">
    <location>
        <begin position="56"/>
        <end position="86"/>
    </location>
</feature>
<evidence type="ECO:0000256" key="1">
    <source>
        <dbReference type="SAM" id="MobiDB-lite"/>
    </source>
</evidence>
<dbReference type="AlphaFoldDB" id="A0AAV7I0R4"/>
<dbReference type="Proteomes" id="UP000826195">
    <property type="component" value="Unassembled WGS sequence"/>
</dbReference>
<evidence type="ECO:0000313" key="3">
    <source>
        <dbReference type="Proteomes" id="UP000826195"/>
    </source>
</evidence>
<sequence length="345" mass="39556">MARGAPSIRVAQDFGLVVLVLKSRVVSCRQSAWINALRIGLRKFISVSSDSASERNGIKVDTRVREMSSGRRDDSTRGREENVREAEEDRVESYRRVKFAESNILRYAPMRMRRLDYHFKRKERRRVDGYCVVIGGGGGGGGFAPAGAEKQKRKRYFESARHVLRIFHAREPVKSKERRNIKPYLRNEIFVTSIKVGSKTELQWSPITLQIRAFIEQTQRVLDKAHQLESYRLGASIISFNNSRSTPSQSPQLFEHVGKVTPGNMTTTRYFLELDDLAGNSTIRPCFHSFSRSHYFLCLVIFGRRSLTRRKSREGKAEAKTEEEWIVTINSRKVESQVVDGKVHG</sequence>